<dbReference type="HAMAP" id="MF_00530">
    <property type="entry name" value="ATP_synth_epsil_bac"/>
    <property type="match status" value="1"/>
</dbReference>
<keyword evidence="7 15" id="KW-1003">Cell membrane</keyword>
<comment type="subunit">
    <text evidence="4 15 16">F-type ATPases have 2 components, CF(1) - the catalytic core - and CF(0) - the membrane proton channel. CF(1) has five subunits: alpha(3), beta(3), gamma(1), delta(1), epsilon(1). CF(0) has three main subunits: a, b and c.</text>
</comment>
<evidence type="ECO:0000256" key="1">
    <source>
        <dbReference type="ARBA" id="ARBA00003543"/>
    </source>
</evidence>
<dbReference type="PANTHER" id="PTHR13822:SF10">
    <property type="entry name" value="ATP SYNTHASE EPSILON CHAIN, CHLOROPLASTIC"/>
    <property type="match status" value="1"/>
</dbReference>
<keyword evidence="11 15" id="KW-0139">CF(1)</keyword>
<evidence type="ECO:0000256" key="14">
    <source>
        <dbReference type="ARBA" id="ARBA00031795"/>
    </source>
</evidence>
<dbReference type="PANTHER" id="PTHR13822">
    <property type="entry name" value="ATP SYNTHASE DELTA/EPSILON CHAIN"/>
    <property type="match status" value="1"/>
</dbReference>
<evidence type="ECO:0000256" key="13">
    <source>
        <dbReference type="ARBA" id="ARBA00030215"/>
    </source>
</evidence>
<keyword evidence="20" id="KW-1185">Reference proteome</keyword>
<dbReference type="RefSeq" id="WP_117201541.1">
    <property type="nucleotide sequence ID" value="NZ_JBHTBK010000040.1"/>
</dbReference>
<evidence type="ECO:0000256" key="7">
    <source>
        <dbReference type="ARBA" id="ARBA00022475"/>
    </source>
</evidence>
<feature type="domain" description="ATP synthase epsilon subunit C-terminal" evidence="17">
    <location>
        <begin position="89"/>
        <end position="132"/>
    </location>
</feature>
<protein>
    <recommendedName>
        <fullName evidence="5 15">ATP synthase epsilon chain</fullName>
    </recommendedName>
    <alternativeName>
        <fullName evidence="14 15">ATP synthase F1 sector epsilon subunit</fullName>
    </alternativeName>
    <alternativeName>
        <fullName evidence="13 15">F-ATPase epsilon subunit</fullName>
    </alternativeName>
</protein>
<name>A0A372DR75_9GAMM</name>
<dbReference type="CDD" id="cd12152">
    <property type="entry name" value="F1-ATPase_delta"/>
    <property type="match status" value="1"/>
</dbReference>
<evidence type="ECO:0000256" key="10">
    <source>
        <dbReference type="ARBA" id="ARBA00023136"/>
    </source>
</evidence>
<dbReference type="InterPro" id="IPR020547">
    <property type="entry name" value="ATP_synth_F1_esu_C"/>
</dbReference>
<evidence type="ECO:0000259" key="17">
    <source>
        <dbReference type="Pfam" id="PF00401"/>
    </source>
</evidence>
<evidence type="ECO:0000259" key="18">
    <source>
        <dbReference type="Pfam" id="PF02823"/>
    </source>
</evidence>
<comment type="function">
    <text evidence="1 15">Produces ATP from ADP in the presence of a proton gradient across the membrane.</text>
</comment>
<keyword evidence="10 15" id="KW-0472">Membrane</keyword>
<dbReference type="InterPro" id="IPR001469">
    <property type="entry name" value="ATP_synth_F1_dsu/esu"/>
</dbReference>
<evidence type="ECO:0000256" key="8">
    <source>
        <dbReference type="ARBA" id="ARBA00022781"/>
    </source>
</evidence>
<keyword evidence="9 15" id="KW-0406">Ion transport</keyword>
<dbReference type="OrthoDB" id="9791445at2"/>
<evidence type="ECO:0000256" key="6">
    <source>
        <dbReference type="ARBA" id="ARBA00022448"/>
    </source>
</evidence>
<dbReference type="Pfam" id="PF00401">
    <property type="entry name" value="ATP-synt_DE"/>
    <property type="match status" value="1"/>
</dbReference>
<evidence type="ECO:0000256" key="12">
    <source>
        <dbReference type="ARBA" id="ARBA00023310"/>
    </source>
</evidence>
<keyword evidence="8 15" id="KW-0375">Hydrogen ion transport</keyword>
<evidence type="ECO:0000313" key="20">
    <source>
        <dbReference type="Proteomes" id="UP000262917"/>
    </source>
</evidence>
<dbReference type="NCBIfam" id="TIGR01216">
    <property type="entry name" value="ATP_synt_epsi"/>
    <property type="match status" value="1"/>
</dbReference>
<evidence type="ECO:0000256" key="3">
    <source>
        <dbReference type="ARBA" id="ARBA00005712"/>
    </source>
</evidence>
<evidence type="ECO:0000256" key="5">
    <source>
        <dbReference type="ARBA" id="ARBA00014480"/>
    </source>
</evidence>
<keyword evidence="6 15" id="KW-0813">Transport</keyword>
<feature type="domain" description="ATP synthase F1 complex delta/epsilon subunit N-terminal" evidence="18">
    <location>
        <begin position="6"/>
        <end position="84"/>
    </location>
</feature>
<dbReference type="SUPFAM" id="SSF51344">
    <property type="entry name" value="Epsilon subunit of F1F0-ATP synthase N-terminal domain"/>
    <property type="match status" value="1"/>
</dbReference>
<evidence type="ECO:0000256" key="15">
    <source>
        <dbReference type="HAMAP-Rule" id="MF_00530"/>
    </source>
</evidence>
<evidence type="ECO:0000256" key="11">
    <source>
        <dbReference type="ARBA" id="ARBA00023196"/>
    </source>
</evidence>
<gene>
    <name evidence="15" type="primary">atpC</name>
    <name evidence="19" type="ORF">D0Y53_02100</name>
</gene>
<dbReference type="InterPro" id="IPR036794">
    <property type="entry name" value="ATP_F1_dsu/esu_C_sf"/>
</dbReference>
<accession>A0A372DR75</accession>
<organism evidence="19 20">
    <name type="scientific">Cognatiluteimonas weifangensis</name>
    <dbReference type="NCBI Taxonomy" id="2303539"/>
    <lineage>
        <taxon>Bacteria</taxon>
        <taxon>Pseudomonadati</taxon>
        <taxon>Pseudomonadota</taxon>
        <taxon>Gammaproteobacteria</taxon>
        <taxon>Lysobacterales</taxon>
        <taxon>Lysobacteraceae</taxon>
        <taxon>Cognatiluteimonas</taxon>
    </lineage>
</organism>
<dbReference type="NCBIfam" id="NF001847">
    <property type="entry name" value="PRK00571.1-4"/>
    <property type="match status" value="1"/>
</dbReference>
<dbReference type="GO" id="GO:0046933">
    <property type="term" value="F:proton-transporting ATP synthase activity, rotational mechanism"/>
    <property type="evidence" value="ECO:0007669"/>
    <property type="project" value="UniProtKB-UniRule"/>
</dbReference>
<evidence type="ECO:0000256" key="9">
    <source>
        <dbReference type="ARBA" id="ARBA00023065"/>
    </source>
</evidence>
<dbReference type="AlphaFoldDB" id="A0A372DR75"/>
<dbReference type="FunFam" id="2.60.15.10:FF:000001">
    <property type="entry name" value="ATP synthase epsilon chain"/>
    <property type="match status" value="1"/>
</dbReference>
<dbReference type="Gene3D" id="2.60.15.10">
    <property type="entry name" value="F0F1 ATP synthase delta/epsilon subunit, N-terminal"/>
    <property type="match status" value="1"/>
</dbReference>
<dbReference type="InterPro" id="IPR036771">
    <property type="entry name" value="ATPsynth_dsu/esu_N"/>
</dbReference>
<comment type="similarity">
    <text evidence="3 15 16">Belongs to the ATPase epsilon chain family.</text>
</comment>
<comment type="subcellular location">
    <subcellularLocation>
        <location evidence="2 15">Cell membrane</location>
        <topology evidence="2 15">Peripheral membrane protein</topology>
    </subcellularLocation>
</comment>
<dbReference type="GO" id="GO:0005886">
    <property type="term" value="C:plasma membrane"/>
    <property type="evidence" value="ECO:0007669"/>
    <property type="project" value="UniProtKB-SubCell"/>
</dbReference>
<keyword evidence="12 15" id="KW-0066">ATP synthesis</keyword>
<dbReference type="EMBL" id="QVPD01000002">
    <property type="protein sequence ID" value="RFP61877.1"/>
    <property type="molecule type" value="Genomic_DNA"/>
</dbReference>
<dbReference type="GO" id="GO:0005524">
    <property type="term" value="F:ATP binding"/>
    <property type="evidence" value="ECO:0007669"/>
    <property type="project" value="UniProtKB-UniRule"/>
</dbReference>
<sequence length="141" mass="15079">MASTIRCDIVSAEAEIFRGEATMVVATGEMGELGIAPRHAPLITRLKPGKVVVTTPSGEQLDFAISGGILEVQPQVVTVLADTAVRAQDIDEASVLAAKEEAERILAHRGEAMDVAEAQQRLAEVTAQLQALERLRKSLKH</sequence>
<evidence type="ECO:0000256" key="2">
    <source>
        <dbReference type="ARBA" id="ARBA00004202"/>
    </source>
</evidence>
<dbReference type="Proteomes" id="UP000262917">
    <property type="component" value="Unassembled WGS sequence"/>
</dbReference>
<evidence type="ECO:0000256" key="16">
    <source>
        <dbReference type="RuleBase" id="RU003656"/>
    </source>
</evidence>
<dbReference type="Pfam" id="PF02823">
    <property type="entry name" value="ATP-synt_DE_N"/>
    <property type="match status" value="1"/>
</dbReference>
<reference evidence="19 20" key="1">
    <citation type="submission" date="2018-08" db="EMBL/GenBank/DDBJ databases">
        <title>Lysobacter weifangensis sp. nov., a new member of the family 'Xanthomonadaceae', isolated from soil in a farmland.</title>
        <authorList>
            <person name="Zhao H."/>
        </authorList>
    </citation>
    <scope>NUCLEOTIDE SEQUENCE [LARGE SCALE GENOMIC DNA]</scope>
    <source>
        <strain evidence="19 20">WF-2</strain>
    </source>
</reference>
<dbReference type="Gene3D" id="1.20.5.440">
    <property type="entry name" value="ATP synthase delta/epsilon subunit, C-terminal domain"/>
    <property type="match status" value="1"/>
</dbReference>
<evidence type="ECO:0000256" key="4">
    <source>
        <dbReference type="ARBA" id="ARBA00011648"/>
    </source>
</evidence>
<dbReference type="GO" id="GO:0045259">
    <property type="term" value="C:proton-transporting ATP synthase complex"/>
    <property type="evidence" value="ECO:0007669"/>
    <property type="project" value="UniProtKB-KW"/>
</dbReference>
<evidence type="ECO:0000313" key="19">
    <source>
        <dbReference type="EMBL" id="RFP61877.1"/>
    </source>
</evidence>
<proteinExistence type="inferred from homology"/>
<dbReference type="InterPro" id="IPR020546">
    <property type="entry name" value="ATP_synth_F1_dsu/esu_N"/>
</dbReference>
<comment type="caution">
    <text evidence="19">The sequence shown here is derived from an EMBL/GenBank/DDBJ whole genome shotgun (WGS) entry which is preliminary data.</text>
</comment>
<dbReference type="SUPFAM" id="SSF46604">
    <property type="entry name" value="Epsilon subunit of F1F0-ATP synthase C-terminal domain"/>
    <property type="match status" value="1"/>
</dbReference>